<sequence>MIEQDEIIEYNSLNEIRLRKELLRKDIQADDAKIKALWKSLFTKPEALSKNASASKRFSSMMKIGAGAFDGALLAWKLYHKFKRKR</sequence>
<dbReference type="Proteomes" id="UP000480425">
    <property type="component" value="Unassembled WGS sequence"/>
</dbReference>
<dbReference type="EMBL" id="VZCB01000057">
    <property type="protein sequence ID" value="MQN80716.1"/>
    <property type="molecule type" value="Genomic_DNA"/>
</dbReference>
<gene>
    <name evidence="1" type="ORF">F7D73_07070</name>
</gene>
<accession>A0A6G1TZX4</accession>
<protein>
    <submittedName>
        <fullName evidence="1">Uncharacterized protein</fullName>
    </submittedName>
</protein>
<comment type="caution">
    <text evidence="1">The sequence shown here is derived from an EMBL/GenBank/DDBJ whole genome shotgun (WGS) entry which is preliminary data.</text>
</comment>
<evidence type="ECO:0000313" key="1">
    <source>
        <dbReference type="EMBL" id="MQN80716.1"/>
    </source>
</evidence>
<proteinExistence type="predicted"/>
<dbReference type="RefSeq" id="WP_153123423.1">
    <property type="nucleotide sequence ID" value="NZ_CP152352.1"/>
</dbReference>
<dbReference type="AlphaFoldDB" id="A0A6G1TZX4"/>
<name>A0A6G1TZX4_9BACT</name>
<reference evidence="1 2" key="1">
    <citation type="submission" date="2019-09" db="EMBL/GenBank/DDBJ databases">
        <title>Distinct polysaccharide growth profiles of human intestinal Prevotella copri isolates.</title>
        <authorList>
            <person name="Fehlner-Peach H."/>
            <person name="Magnabosco C."/>
            <person name="Raghavan V."/>
            <person name="Scher J.U."/>
            <person name="Tett A."/>
            <person name="Cox L.M."/>
            <person name="Gottsegen C."/>
            <person name="Watters A."/>
            <person name="Wiltshire- Gordon J.D."/>
            <person name="Segata N."/>
            <person name="Bonneau R."/>
            <person name="Littman D.R."/>
        </authorList>
    </citation>
    <scope>NUCLEOTIDE SEQUENCE [LARGE SCALE GENOMIC DNA]</scope>
    <source>
        <strain evidence="2">iA622</strain>
    </source>
</reference>
<evidence type="ECO:0000313" key="2">
    <source>
        <dbReference type="Proteomes" id="UP000480425"/>
    </source>
</evidence>
<dbReference type="OrthoDB" id="1080645at2"/>
<organism evidence="1 2">
    <name type="scientific">Segatella copri</name>
    <dbReference type="NCBI Taxonomy" id="165179"/>
    <lineage>
        <taxon>Bacteria</taxon>
        <taxon>Pseudomonadati</taxon>
        <taxon>Bacteroidota</taxon>
        <taxon>Bacteroidia</taxon>
        <taxon>Bacteroidales</taxon>
        <taxon>Prevotellaceae</taxon>
        <taxon>Segatella</taxon>
    </lineage>
</organism>